<dbReference type="OrthoDB" id="9784823at2"/>
<dbReference type="GO" id="GO:0009007">
    <property type="term" value="F:site-specific DNA-methyltransferase (adenine-specific) activity"/>
    <property type="evidence" value="ECO:0007669"/>
    <property type="project" value="UniProtKB-EC"/>
</dbReference>
<evidence type="ECO:0000259" key="6">
    <source>
        <dbReference type="Pfam" id="PF20465"/>
    </source>
</evidence>
<feature type="domain" description="MmeI-like helicase spacer" evidence="6">
    <location>
        <begin position="175"/>
        <end position="253"/>
    </location>
</feature>
<keyword evidence="3" id="KW-0808">Transferase</keyword>
<sequence>MNSVQIEENVKNLVKQVLSQEISKDDFVYEFLLAYGHRKSVISRVKSGERNLAKNAGEVILKRHLYFKPCVSNLFSEIDTLKNSKIVATNKIRFVVVTDFSQLIAIDIKTQDTLDVELGQLAKHFDFFLPWAGMEKMVYHGENPADVKAAEKMADFFDYIKSINYSANATKEQLHEVVLFLNRLLFCLFAEDTKIFKHEPYQFTNVITRTNVDGSDVHLALKRLFEVLNTPAESRPDLPDYLSKFPYVNGGLFKKEIAIPTFDFKARKMLLDAGELDWSDINPDIFGSMIQGVAEPETRSKMGMHYTSVSNIMKVIEPLFLNDLYEEFDKCNDNLNKLKKLQVRLSRIKFFDPACGSGNFLIITYKEIRLLEIEILKRISELEKQLTNSSIGQNYTVDVFGESLSAIHLDQFYGIEFDDFAHEMAILSLWLVEHQMNMVFETEFGYTAPTLPLKQSGRIFAGNAARIDWDLVCPIADDEVYVLGNPPYLGARNQDKQQKSDVYTCYNGAKEHKDADYISCWFIKASKYISQSNGKFAFVSTNSVCQGDHVSILWPLIFNNEQEIFFAYESFKWTNNAKSNAGVTCVIIGIRNISREKKSLYSAKEFREVNNINGYLTSSSNVLVSKRTDGLTRRPKMVMGSQARDGGNLILSVEEKDEIVSLYPESEVLFKKLVGSDEFIKGNVRWCLWIEDNQKELAELIPPINLRIKNTFEFRLASKAKTTNGYASIPHKFAQRAHKNGSALLIPAVSSERRDYIPLGFVDDSVVISNRAFVIYEAPIYLFGLLTSKIHVAWIKAVSGRLETRINYSSGISYNTFPIPELSSVQKEKIEELVLSVLEVREEFPERTIAELYDPETMPKLLLDAHRSLDLYVDKCYRKQGFLNEDDALNFLFSLYESTLALGR</sequence>
<dbReference type="AlphaFoldDB" id="A0A1B7JK41"/>
<name>A0A1B7JK41_9GAMM</name>
<dbReference type="Proteomes" id="UP000078224">
    <property type="component" value="Unassembled WGS sequence"/>
</dbReference>
<evidence type="ECO:0000256" key="2">
    <source>
        <dbReference type="ARBA" id="ARBA00022603"/>
    </source>
</evidence>
<dbReference type="Pfam" id="PF20473">
    <property type="entry name" value="MmeI_Mtase"/>
    <property type="match status" value="1"/>
</dbReference>
<organism evidence="10 11">
    <name type="scientific">Providencia heimbachae ATCC 35613</name>
    <dbReference type="NCBI Taxonomy" id="1354272"/>
    <lineage>
        <taxon>Bacteria</taxon>
        <taxon>Pseudomonadati</taxon>
        <taxon>Pseudomonadota</taxon>
        <taxon>Gammaproteobacteria</taxon>
        <taxon>Enterobacterales</taxon>
        <taxon>Morganellaceae</taxon>
        <taxon>Providencia</taxon>
    </lineage>
</organism>
<keyword evidence="11" id="KW-1185">Reference proteome</keyword>
<evidence type="ECO:0000259" key="9">
    <source>
        <dbReference type="Pfam" id="PF20473"/>
    </source>
</evidence>
<evidence type="ECO:0000313" key="11">
    <source>
        <dbReference type="Proteomes" id="UP000078224"/>
    </source>
</evidence>
<dbReference type="Pfam" id="PF20464">
    <property type="entry name" value="MmeI_N"/>
    <property type="match status" value="1"/>
</dbReference>
<dbReference type="InterPro" id="IPR046819">
    <property type="entry name" value="MmeI_hel"/>
</dbReference>
<dbReference type="PANTHER" id="PTHR33841:SF1">
    <property type="entry name" value="DNA METHYLTRANSFERASE A"/>
    <property type="match status" value="1"/>
</dbReference>
<feature type="domain" description="MmeI-like target recognition" evidence="7">
    <location>
        <begin position="619"/>
        <end position="822"/>
    </location>
</feature>
<evidence type="ECO:0000313" key="10">
    <source>
        <dbReference type="EMBL" id="OAT48034.1"/>
    </source>
</evidence>
<feature type="domain" description="MmeI-like N-terminal" evidence="5">
    <location>
        <begin position="1"/>
        <end position="160"/>
    </location>
</feature>
<keyword evidence="2 10" id="KW-0489">Methyltransferase</keyword>
<dbReference type="SUPFAM" id="SSF53335">
    <property type="entry name" value="S-adenosyl-L-methionine-dependent methyltransferases"/>
    <property type="match status" value="1"/>
</dbReference>
<dbReference type="PANTHER" id="PTHR33841">
    <property type="entry name" value="DNA METHYLTRANSFERASE YEEA-RELATED"/>
    <property type="match status" value="1"/>
</dbReference>
<dbReference type="Pfam" id="PF20467">
    <property type="entry name" value="MmeI_C"/>
    <property type="match status" value="1"/>
</dbReference>
<evidence type="ECO:0000259" key="5">
    <source>
        <dbReference type="Pfam" id="PF20464"/>
    </source>
</evidence>
<dbReference type="Gene3D" id="3.40.50.150">
    <property type="entry name" value="Vaccinia Virus protein VP39"/>
    <property type="match status" value="1"/>
</dbReference>
<dbReference type="Pfam" id="PF20466">
    <property type="entry name" value="MmeI_TRD"/>
    <property type="match status" value="1"/>
</dbReference>
<dbReference type="InterPro" id="IPR046817">
    <property type="entry name" value="MmeI_N"/>
</dbReference>
<dbReference type="InterPro" id="IPR050953">
    <property type="entry name" value="N4_N6_ade-DNA_methylase"/>
</dbReference>
<evidence type="ECO:0000256" key="1">
    <source>
        <dbReference type="ARBA" id="ARBA00011900"/>
    </source>
</evidence>
<feature type="domain" description="MmeI-like C-terminal" evidence="8">
    <location>
        <begin position="825"/>
        <end position="898"/>
    </location>
</feature>
<evidence type="ECO:0000259" key="8">
    <source>
        <dbReference type="Pfam" id="PF20467"/>
    </source>
</evidence>
<dbReference type="Pfam" id="PF20465">
    <property type="entry name" value="MmeI_hel"/>
    <property type="match status" value="1"/>
</dbReference>
<feature type="domain" description="MmeI-like DNA-methyltransferase" evidence="9">
    <location>
        <begin position="329"/>
        <end position="601"/>
    </location>
</feature>
<gene>
    <name evidence="10" type="ORF">M998_3460</name>
</gene>
<dbReference type="InterPro" id="IPR046820">
    <property type="entry name" value="MmeI_TRD"/>
</dbReference>
<dbReference type="EC" id="2.1.1.72" evidence="1"/>
<proteinExistence type="predicted"/>
<dbReference type="EMBL" id="LXEW01000048">
    <property type="protein sequence ID" value="OAT48034.1"/>
    <property type="molecule type" value="Genomic_DNA"/>
</dbReference>
<evidence type="ECO:0000256" key="4">
    <source>
        <dbReference type="ARBA" id="ARBA00047942"/>
    </source>
</evidence>
<dbReference type="InterPro" id="IPR046816">
    <property type="entry name" value="MmeI_Mtase"/>
</dbReference>
<dbReference type="GO" id="GO:0032259">
    <property type="term" value="P:methylation"/>
    <property type="evidence" value="ECO:0007669"/>
    <property type="project" value="UniProtKB-KW"/>
</dbReference>
<comment type="caution">
    <text evidence="10">The sequence shown here is derived from an EMBL/GenBank/DDBJ whole genome shotgun (WGS) entry which is preliminary data.</text>
</comment>
<dbReference type="RefSeq" id="WP_068910181.1">
    <property type="nucleotide sequence ID" value="NZ_LXEW01000048.1"/>
</dbReference>
<comment type="catalytic activity">
    <reaction evidence="4">
        <text>a 2'-deoxyadenosine in DNA + S-adenosyl-L-methionine = an N(6)-methyl-2'-deoxyadenosine in DNA + S-adenosyl-L-homocysteine + H(+)</text>
        <dbReference type="Rhea" id="RHEA:15197"/>
        <dbReference type="Rhea" id="RHEA-COMP:12418"/>
        <dbReference type="Rhea" id="RHEA-COMP:12419"/>
        <dbReference type="ChEBI" id="CHEBI:15378"/>
        <dbReference type="ChEBI" id="CHEBI:57856"/>
        <dbReference type="ChEBI" id="CHEBI:59789"/>
        <dbReference type="ChEBI" id="CHEBI:90615"/>
        <dbReference type="ChEBI" id="CHEBI:90616"/>
        <dbReference type="EC" id="2.1.1.72"/>
    </reaction>
</comment>
<accession>A0A1B7JK41</accession>
<evidence type="ECO:0000259" key="7">
    <source>
        <dbReference type="Pfam" id="PF20466"/>
    </source>
</evidence>
<protein>
    <recommendedName>
        <fullName evidence="1">site-specific DNA-methyltransferase (adenine-specific)</fullName>
        <ecNumber evidence="1">2.1.1.72</ecNumber>
    </recommendedName>
</protein>
<dbReference type="PATRIC" id="fig|1354272.4.peg.3544"/>
<dbReference type="InterPro" id="IPR046818">
    <property type="entry name" value="MmeI_C"/>
</dbReference>
<evidence type="ECO:0000256" key="3">
    <source>
        <dbReference type="ARBA" id="ARBA00022679"/>
    </source>
</evidence>
<dbReference type="InterPro" id="IPR029063">
    <property type="entry name" value="SAM-dependent_MTases_sf"/>
</dbReference>
<reference evidence="10 11" key="1">
    <citation type="submission" date="2016-04" db="EMBL/GenBank/DDBJ databases">
        <title>ATOL: Assembling a taxonomically balanced genome-scale reconstruction of the evolutionary history of the Enterobacteriaceae.</title>
        <authorList>
            <person name="Plunkett G.III."/>
            <person name="Neeno-Eckwall E.C."/>
            <person name="Glasner J.D."/>
            <person name="Perna N.T."/>
        </authorList>
    </citation>
    <scope>NUCLEOTIDE SEQUENCE [LARGE SCALE GENOMIC DNA]</scope>
    <source>
        <strain evidence="10 11">ATCC 35613</strain>
    </source>
</reference>